<evidence type="ECO:0000256" key="6">
    <source>
        <dbReference type="ARBA" id="ARBA00014783"/>
    </source>
</evidence>
<comment type="catalytic activity">
    <reaction evidence="1">
        <text>D-mannitol(out) + N(pros)-phospho-L-histidyl-[protein] = D-mannitol 1-phosphate(in) + L-histidyl-[protein]</text>
        <dbReference type="Rhea" id="RHEA:33363"/>
        <dbReference type="Rhea" id="RHEA-COMP:9745"/>
        <dbReference type="Rhea" id="RHEA-COMP:9746"/>
        <dbReference type="ChEBI" id="CHEBI:16899"/>
        <dbReference type="ChEBI" id="CHEBI:29979"/>
        <dbReference type="ChEBI" id="CHEBI:61381"/>
        <dbReference type="ChEBI" id="CHEBI:64837"/>
        <dbReference type="EC" id="2.7.1.197"/>
    </reaction>
</comment>
<accession>A0A239C3X5</accession>
<comment type="subcellular location">
    <subcellularLocation>
        <location evidence="3">Cell inner membrane</location>
        <topology evidence="3">Multi-pass membrane protein</topology>
    </subcellularLocation>
</comment>
<feature type="domain" description="PTS EIIC type-2" evidence="28">
    <location>
        <begin position="26"/>
        <end position="357"/>
    </location>
</feature>
<feature type="domain" description="PTS EIIA type-2" evidence="26">
    <location>
        <begin position="485"/>
        <end position="624"/>
    </location>
</feature>
<dbReference type="Gene3D" id="3.40.930.10">
    <property type="entry name" value="Mannitol-specific EII, Chain A"/>
    <property type="match status" value="1"/>
</dbReference>
<evidence type="ECO:0000256" key="12">
    <source>
        <dbReference type="ARBA" id="ARBA00022553"/>
    </source>
</evidence>
<dbReference type="SUPFAM" id="SSF55804">
    <property type="entry name" value="Phoshotransferase/anion transport protein"/>
    <property type="match status" value="1"/>
</dbReference>
<feature type="transmembrane region" description="Helical" evidence="25">
    <location>
        <begin position="326"/>
        <end position="348"/>
    </location>
</feature>
<keyword evidence="14" id="KW-0808">Transferase</keyword>
<evidence type="ECO:0000259" key="27">
    <source>
        <dbReference type="PROSITE" id="PS51099"/>
    </source>
</evidence>
<protein>
    <recommendedName>
        <fullName evidence="6">Mannitol-specific phosphotransferase enzyme IIA component</fullName>
        <ecNumber evidence="5">2.7.1.197</ecNumber>
    </recommendedName>
    <alternativeName>
        <fullName evidence="22">EIIA</fullName>
    </alternativeName>
    <alternativeName>
        <fullName evidence="24">EIICB-Mtl</fullName>
    </alternativeName>
    <alternativeName>
        <fullName evidence="21">EIICBA-Mtl</fullName>
    </alternativeName>
    <alternativeName>
        <fullName evidence="23">EIII</fullName>
    </alternativeName>
    <alternativeName>
        <fullName evidence="20">PTS system mannitol-specific EIIA component</fullName>
    </alternativeName>
    <alternativeName>
        <fullName evidence="8">PTS system mannitol-specific EIICB component</fullName>
    </alternativeName>
    <alternativeName>
        <fullName evidence="7">PTS system mannitol-specific EIICBA component</fullName>
    </alternativeName>
</protein>
<evidence type="ECO:0000256" key="2">
    <source>
        <dbReference type="ARBA" id="ARBA00002434"/>
    </source>
</evidence>
<reference evidence="29 30" key="1">
    <citation type="submission" date="2017-06" db="EMBL/GenBank/DDBJ databases">
        <authorList>
            <person name="Kim H.J."/>
            <person name="Triplett B.A."/>
        </authorList>
    </citation>
    <scope>NUCLEOTIDE SEQUENCE [LARGE SCALE GENOMIC DNA]</scope>
    <source>
        <strain evidence="29 30">SCA</strain>
    </source>
</reference>
<dbReference type="InterPro" id="IPR016152">
    <property type="entry name" value="PTrfase/Anion_transptr"/>
</dbReference>
<dbReference type="PROSITE" id="PS51104">
    <property type="entry name" value="PTS_EIIC_TYPE_2"/>
    <property type="match status" value="1"/>
</dbReference>
<evidence type="ECO:0000256" key="7">
    <source>
        <dbReference type="ARBA" id="ARBA00015039"/>
    </source>
</evidence>
<evidence type="ECO:0000256" key="14">
    <source>
        <dbReference type="ARBA" id="ARBA00022679"/>
    </source>
</evidence>
<evidence type="ECO:0000256" key="3">
    <source>
        <dbReference type="ARBA" id="ARBA00004429"/>
    </source>
</evidence>
<dbReference type="PROSITE" id="PS00372">
    <property type="entry name" value="PTS_EIIA_TYPE_2_HIS"/>
    <property type="match status" value="1"/>
</dbReference>
<dbReference type="InterPro" id="IPR002178">
    <property type="entry name" value="PTS_EIIA_type-2_dom"/>
</dbReference>
<dbReference type="CDD" id="cd00211">
    <property type="entry name" value="PTS_IIA_fru"/>
    <property type="match status" value="1"/>
</dbReference>
<feature type="transmembrane region" description="Helical" evidence="25">
    <location>
        <begin position="227"/>
        <end position="248"/>
    </location>
</feature>
<keyword evidence="30" id="KW-1185">Reference proteome</keyword>
<dbReference type="InterPro" id="IPR003501">
    <property type="entry name" value="PTS_EIIB_2/3"/>
</dbReference>
<dbReference type="NCBIfam" id="TIGR00851">
    <property type="entry name" value="mtlA"/>
    <property type="match status" value="1"/>
</dbReference>
<keyword evidence="13" id="KW-0762">Sugar transport</keyword>
<dbReference type="InterPro" id="IPR003352">
    <property type="entry name" value="PTS_EIIC"/>
</dbReference>
<evidence type="ECO:0000256" key="4">
    <source>
        <dbReference type="ARBA" id="ARBA00011738"/>
    </source>
</evidence>
<keyword evidence="10" id="KW-1003">Cell membrane</keyword>
<dbReference type="EMBL" id="FZOJ01000004">
    <property type="protein sequence ID" value="SNS14073.1"/>
    <property type="molecule type" value="Genomic_DNA"/>
</dbReference>
<dbReference type="InterPro" id="IPR029503">
    <property type="entry name" value="PTS_EIIB_mannitol"/>
</dbReference>
<evidence type="ECO:0000256" key="15">
    <source>
        <dbReference type="ARBA" id="ARBA00022683"/>
    </source>
</evidence>
<evidence type="ECO:0000313" key="29">
    <source>
        <dbReference type="EMBL" id="SNS14073.1"/>
    </source>
</evidence>
<evidence type="ECO:0000259" key="26">
    <source>
        <dbReference type="PROSITE" id="PS51094"/>
    </source>
</evidence>
<dbReference type="AlphaFoldDB" id="A0A239C3X5"/>
<keyword evidence="18 25" id="KW-1133">Transmembrane helix</keyword>
<dbReference type="InterPro" id="IPR013014">
    <property type="entry name" value="PTS_EIIC_2"/>
</dbReference>
<dbReference type="CDD" id="cd05567">
    <property type="entry name" value="PTS_IIB_mannitol"/>
    <property type="match status" value="1"/>
</dbReference>
<feature type="transmembrane region" description="Helical" evidence="25">
    <location>
        <begin position="260"/>
        <end position="276"/>
    </location>
</feature>
<evidence type="ECO:0000256" key="16">
    <source>
        <dbReference type="ARBA" id="ARBA00022692"/>
    </source>
</evidence>
<comment type="function">
    <text evidence="2">The phosphoenolpyruvate-dependent sugar phosphotransferase system (sugar PTS), a major carbohydrate active transport system, catalyzes the phosphorylation of incoming sugar substrates concomitantly with their translocation across the cell membrane. The enzyme II CmtAB PTS system is involved in D-mannitol transport.</text>
</comment>
<feature type="transmembrane region" description="Helical" evidence="25">
    <location>
        <begin position="93"/>
        <end position="117"/>
    </location>
</feature>
<evidence type="ECO:0000256" key="20">
    <source>
        <dbReference type="ARBA" id="ARBA00029908"/>
    </source>
</evidence>
<evidence type="ECO:0000256" key="11">
    <source>
        <dbReference type="ARBA" id="ARBA00022519"/>
    </source>
</evidence>
<dbReference type="GO" id="GO:0009401">
    <property type="term" value="P:phosphoenolpyruvate-dependent sugar phosphotransferase system"/>
    <property type="evidence" value="ECO:0007669"/>
    <property type="project" value="UniProtKB-KW"/>
</dbReference>
<dbReference type="NCBIfam" id="NF011663">
    <property type="entry name" value="PRK15083.1"/>
    <property type="match status" value="1"/>
</dbReference>
<keyword evidence="9" id="KW-0813">Transport</keyword>
<evidence type="ECO:0000256" key="24">
    <source>
        <dbReference type="ARBA" id="ARBA00033349"/>
    </source>
</evidence>
<feature type="transmembrane region" description="Helical" evidence="25">
    <location>
        <begin position="282"/>
        <end position="306"/>
    </location>
</feature>
<evidence type="ECO:0000313" key="30">
    <source>
        <dbReference type="Proteomes" id="UP000198304"/>
    </source>
</evidence>
<comment type="subunit">
    <text evidence="4">Homodimer.</text>
</comment>
<name>A0A239C3X5_9FIRM</name>
<keyword evidence="16 25" id="KW-0812">Transmembrane</keyword>
<dbReference type="EC" id="2.7.1.197" evidence="5"/>
<keyword evidence="12" id="KW-0597">Phosphoprotein</keyword>
<dbReference type="PANTHER" id="PTHR30181:SF2">
    <property type="entry name" value="PTS SYSTEM MANNITOL-SPECIFIC EIICBA COMPONENT"/>
    <property type="match status" value="1"/>
</dbReference>
<dbReference type="Pfam" id="PF02378">
    <property type="entry name" value="PTS_EIIC"/>
    <property type="match status" value="1"/>
</dbReference>
<keyword evidence="17" id="KW-0418">Kinase</keyword>
<evidence type="ECO:0000256" key="13">
    <source>
        <dbReference type="ARBA" id="ARBA00022597"/>
    </source>
</evidence>
<dbReference type="OrthoDB" id="9814222at2"/>
<dbReference type="Gene3D" id="3.40.50.2300">
    <property type="match status" value="1"/>
</dbReference>
<dbReference type="GO" id="GO:0090563">
    <property type="term" value="F:protein-phosphocysteine-sugar phosphotransferase activity"/>
    <property type="evidence" value="ECO:0007669"/>
    <property type="project" value="TreeGrafter"/>
</dbReference>
<dbReference type="Pfam" id="PF02302">
    <property type="entry name" value="PTS_IIB"/>
    <property type="match status" value="1"/>
</dbReference>
<organism evidence="29 30">
    <name type="scientific">Anaerovirgula multivorans</name>
    <dbReference type="NCBI Taxonomy" id="312168"/>
    <lineage>
        <taxon>Bacteria</taxon>
        <taxon>Bacillati</taxon>
        <taxon>Bacillota</taxon>
        <taxon>Clostridia</taxon>
        <taxon>Peptostreptococcales</taxon>
        <taxon>Natronincolaceae</taxon>
        <taxon>Anaerovirgula</taxon>
    </lineage>
</organism>
<evidence type="ECO:0000256" key="22">
    <source>
        <dbReference type="ARBA" id="ARBA00030956"/>
    </source>
</evidence>
<keyword evidence="19 25" id="KW-0472">Membrane</keyword>
<dbReference type="GO" id="GO:0005886">
    <property type="term" value="C:plasma membrane"/>
    <property type="evidence" value="ECO:0007669"/>
    <property type="project" value="UniProtKB-SubCell"/>
</dbReference>
<dbReference type="Proteomes" id="UP000198304">
    <property type="component" value="Unassembled WGS sequence"/>
</dbReference>
<dbReference type="SUPFAM" id="SSF52794">
    <property type="entry name" value="PTS system IIB component-like"/>
    <property type="match status" value="1"/>
</dbReference>
<keyword evidence="15" id="KW-0598">Phosphotransferase system</keyword>
<dbReference type="InterPro" id="IPR050893">
    <property type="entry name" value="Sugar_PTS"/>
</dbReference>
<gene>
    <name evidence="29" type="ORF">SAMN05446037_1004262</name>
</gene>
<dbReference type="Pfam" id="PF00359">
    <property type="entry name" value="PTS_EIIA_2"/>
    <property type="match status" value="1"/>
</dbReference>
<evidence type="ECO:0000256" key="5">
    <source>
        <dbReference type="ARBA" id="ARBA00011909"/>
    </source>
</evidence>
<evidence type="ECO:0000256" key="25">
    <source>
        <dbReference type="SAM" id="Phobius"/>
    </source>
</evidence>
<evidence type="ECO:0000256" key="9">
    <source>
        <dbReference type="ARBA" id="ARBA00022448"/>
    </source>
</evidence>
<evidence type="ECO:0000256" key="17">
    <source>
        <dbReference type="ARBA" id="ARBA00022777"/>
    </source>
</evidence>
<evidence type="ECO:0000256" key="19">
    <source>
        <dbReference type="ARBA" id="ARBA00023136"/>
    </source>
</evidence>
<evidence type="ECO:0000256" key="10">
    <source>
        <dbReference type="ARBA" id="ARBA00022475"/>
    </source>
</evidence>
<evidence type="ECO:0000256" key="21">
    <source>
        <dbReference type="ARBA" id="ARBA00030684"/>
    </source>
</evidence>
<dbReference type="PROSITE" id="PS51099">
    <property type="entry name" value="PTS_EIIB_TYPE_2"/>
    <property type="match status" value="1"/>
</dbReference>
<feature type="transmembrane region" description="Helical" evidence="25">
    <location>
        <begin position="62"/>
        <end position="81"/>
    </location>
</feature>
<dbReference type="InterPro" id="IPR004718">
    <property type="entry name" value="PTS_IIC_mtl"/>
</dbReference>
<dbReference type="GO" id="GO:0016301">
    <property type="term" value="F:kinase activity"/>
    <property type="evidence" value="ECO:0007669"/>
    <property type="project" value="UniProtKB-KW"/>
</dbReference>
<evidence type="ECO:0000259" key="28">
    <source>
        <dbReference type="PROSITE" id="PS51104"/>
    </source>
</evidence>
<dbReference type="InterPro" id="IPR013011">
    <property type="entry name" value="PTS_EIIB_2"/>
</dbReference>
<evidence type="ECO:0000256" key="1">
    <source>
        <dbReference type="ARBA" id="ARBA00001655"/>
    </source>
</evidence>
<feature type="transmembrane region" description="Helical" evidence="25">
    <location>
        <begin position="147"/>
        <end position="169"/>
    </location>
</feature>
<dbReference type="RefSeq" id="WP_089282027.1">
    <property type="nucleotide sequence ID" value="NZ_FZOJ01000004.1"/>
</dbReference>
<dbReference type="GO" id="GO:0022872">
    <property type="term" value="F:protein-N(PI)-phosphohistidine-mannitol phosphotransferase system transmembrane transporter activity"/>
    <property type="evidence" value="ECO:0007669"/>
    <property type="project" value="InterPro"/>
</dbReference>
<feature type="domain" description="PTS EIIB type-2" evidence="27">
    <location>
        <begin position="380"/>
        <end position="474"/>
    </location>
</feature>
<feature type="transmembrane region" description="Helical" evidence="25">
    <location>
        <begin position="38"/>
        <end position="56"/>
    </location>
</feature>
<dbReference type="PANTHER" id="PTHR30181">
    <property type="entry name" value="MANNITOL PERMEASE IIC COMPONENT"/>
    <property type="match status" value="1"/>
</dbReference>
<sequence>MNENIAASENQLNKNTKDTKEKIQSFGRFLSGMVMPNIGAFIAWGIITALFIPTGWRPNENLAALVGPMITYLLPLLIGYTGGKMVGETRGGVLGAVATMGVIVGADIPMFIGAMIMGPVGGYAIKKFDEAVEGKIPAGFEMLVNNFSVGIIGTIVALLAYLAIGPVVLGLNNVLRAGVEGIVNVGLLPLASLFIEPGKILFLNNAMNHGVLGPLGIQQVNEIGKSLFFLLETNPGPGLGILLAYWVFSKGMVKQSAPGAVIIHFLGGIHEIYFPYVLMNPILLLAVVAGGASGILTFSALGAGLVATPSPGSIFALMAMTPRGGYIPVLAGVIVSTAVSFLIAAYFIKRNNNKLDENELMEAKEKAVELKGKKSKLTVSRIIFACDAGMGSSAMAATNLKSKLRDVGLDIEVINTSINEIPKDAELVITHEGLSSRAKAIAKDAEHISIKDYFHDSEIDCLITRLQKKTNVAGNSEVSETEDNGILKKSNIKLNQKSVEKTEAIKMAGQLLVDSGYVDKDYIDAMLKREEQLSTYIGMGVAIPHGVGSSKSSIKKSGMVVLQFPNGVDFGEEKAYLVIGIAGSGNEHLNILSNIASALEDEEDVEMLKNTKNVEKIYNKFTAETM</sequence>
<evidence type="ECO:0000256" key="23">
    <source>
        <dbReference type="ARBA" id="ARBA00030962"/>
    </source>
</evidence>
<proteinExistence type="predicted"/>
<dbReference type="PROSITE" id="PS51094">
    <property type="entry name" value="PTS_EIIA_TYPE_2"/>
    <property type="match status" value="1"/>
</dbReference>
<keyword evidence="11" id="KW-0997">Cell inner membrane</keyword>
<evidence type="ECO:0000256" key="18">
    <source>
        <dbReference type="ARBA" id="ARBA00022989"/>
    </source>
</evidence>
<evidence type="ECO:0000256" key="8">
    <source>
        <dbReference type="ARBA" id="ARBA00021825"/>
    </source>
</evidence>
<dbReference type="InterPro" id="IPR036095">
    <property type="entry name" value="PTS_EIIB-like_sf"/>
</dbReference>